<dbReference type="PANTHER" id="PTHR15708">
    <property type="entry name" value="ACTIN BUNDLING/MISSING IN METASTASIS-RELATED"/>
    <property type="match status" value="1"/>
</dbReference>
<dbReference type="Pfam" id="PF08397">
    <property type="entry name" value="IMD"/>
    <property type="match status" value="1"/>
</dbReference>
<dbReference type="GO" id="GO:0030031">
    <property type="term" value="P:cell projection assembly"/>
    <property type="evidence" value="ECO:0007669"/>
    <property type="project" value="TreeGrafter"/>
</dbReference>
<dbReference type="EMBL" id="CANHGI010000001">
    <property type="protein sequence ID" value="CAI5439676.1"/>
    <property type="molecule type" value="Genomic_DNA"/>
</dbReference>
<accession>A0A9P1I7V8</accession>
<dbReference type="Gene3D" id="1.20.1270.60">
    <property type="entry name" value="Arfaptin homology (AH) domain/BAR domain"/>
    <property type="match status" value="2"/>
</dbReference>
<dbReference type="GO" id="GO:0003779">
    <property type="term" value="F:actin binding"/>
    <property type="evidence" value="ECO:0007669"/>
    <property type="project" value="InterPro"/>
</dbReference>
<protein>
    <recommendedName>
        <fullName evidence="2">IMD domain-containing protein</fullName>
    </recommendedName>
</protein>
<reference evidence="3" key="1">
    <citation type="submission" date="2022-11" db="EMBL/GenBank/DDBJ databases">
        <authorList>
            <person name="Kikuchi T."/>
        </authorList>
    </citation>
    <scope>NUCLEOTIDE SEQUENCE</scope>
    <source>
        <strain evidence="3">PS1010</strain>
    </source>
</reference>
<feature type="region of interest" description="Disordered" evidence="1">
    <location>
        <begin position="476"/>
        <end position="549"/>
    </location>
</feature>
<dbReference type="GO" id="GO:0009898">
    <property type="term" value="C:cytoplasmic side of plasma membrane"/>
    <property type="evidence" value="ECO:0007669"/>
    <property type="project" value="TreeGrafter"/>
</dbReference>
<evidence type="ECO:0000313" key="3">
    <source>
        <dbReference type="EMBL" id="CAI5439676.1"/>
    </source>
</evidence>
<feature type="compositionally biased region" description="Polar residues" evidence="1">
    <location>
        <begin position="527"/>
        <end position="539"/>
    </location>
</feature>
<dbReference type="InterPro" id="IPR027267">
    <property type="entry name" value="AH/BAR_dom_sf"/>
</dbReference>
<evidence type="ECO:0000256" key="1">
    <source>
        <dbReference type="SAM" id="MobiDB-lite"/>
    </source>
</evidence>
<dbReference type="Proteomes" id="UP001152747">
    <property type="component" value="Unassembled WGS sequence"/>
</dbReference>
<dbReference type="AlphaFoldDB" id="A0A9P1I7V8"/>
<feature type="region of interest" description="Disordered" evidence="1">
    <location>
        <begin position="266"/>
        <end position="312"/>
    </location>
</feature>
<dbReference type="InterPro" id="IPR030127">
    <property type="entry name" value="MTSS1/MTSS2"/>
</dbReference>
<dbReference type="SUPFAM" id="SSF103657">
    <property type="entry name" value="BAR/IMD domain-like"/>
    <property type="match status" value="1"/>
</dbReference>
<dbReference type="PROSITE" id="PS51338">
    <property type="entry name" value="IMD"/>
    <property type="match status" value="1"/>
</dbReference>
<gene>
    <name evidence="3" type="ORF">CAMP_LOCUS2313</name>
</gene>
<dbReference type="InterPro" id="IPR013606">
    <property type="entry name" value="I-BAR_dom"/>
</dbReference>
<dbReference type="GO" id="GO:0007009">
    <property type="term" value="P:plasma membrane organization"/>
    <property type="evidence" value="ECO:0007669"/>
    <property type="project" value="InterPro"/>
</dbReference>
<feature type="compositionally biased region" description="Polar residues" evidence="1">
    <location>
        <begin position="299"/>
        <end position="312"/>
    </location>
</feature>
<sequence length="573" mass="62684">MNLDVFKVEVMDPDAEFNLLTTIYQSVVYDMKQTYPGWEQLSQRAQKLGAHLKATAQCLNGFVEAMQSVSDHANNLKGSTRDVGACITRVCIKQRSIENRMRSWADALTDEFALGLQQRGTYWKNRCNELDKMAAKHVKKVRARKQRPDITVMNEQRELCTKILTEQRTQFAFFINTLMPVLNNQMNMLDDGAHLRQVVDSLESTVKHVDTDQLVNSIVNDVAQGPDTAWKQCLSQAGQKWRTGSSSDDNYSVRDMCATPASLRGVGGSTMDSSASSVITSSSTRFSMKPPLQRRNSEKSIGQFSMSSPTEGSNTCLNMIGNGLTTNSSSNTITDIYRSNPPPAYQQVINARQGAIQRPQNLNFDTFTPSSCLGTTPIVYSTTSSNNGISPPGNNIIPSSGSSVASTSALLISEACKDIDQLGSDLENYCNLNNSQEKYYIDSTSVNRRASHAGDFGGGQNVHAIDQAKRVSVHTIGLGSSQQQQSQIVGGVRMRTTSASRPPPPARRSSQITAATPTAPSVAEQRMNGSMAGSRQSLDSAGLYDNNPQNQQQYYSFSRQNPAKTAAAAKFRI</sequence>
<evidence type="ECO:0000259" key="2">
    <source>
        <dbReference type="PROSITE" id="PS51338"/>
    </source>
</evidence>
<keyword evidence="4" id="KW-1185">Reference proteome</keyword>
<dbReference type="GO" id="GO:0015629">
    <property type="term" value="C:actin cytoskeleton"/>
    <property type="evidence" value="ECO:0007669"/>
    <property type="project" value="TreeGrafter"/>
</dbReference>
<dbReference type="PANTHER" id="PTHR15708:SF4">
    <property type="entry name" value="FI21477P1-RELATED"/>
    <property type="match status" value="1"/>
</dbReference>
<name>A0A9P1I7V8_9PELO</name>
<evidence type="ECO:0000313" key="4">
    <source>
        <dbReference type="Proteomes" id="UP001152747"/>
    </source>
</evidence>
<organism evidence="3 4">
    <name type="scientific">Caenorhabditis angaria</name>
    <dbReference type="NCBI Taxonomy" id="860376"/>
    <lineage>
        <taxon>Eukaryota</taxon>
        <taxon>Metazoa</taxon>
        <taxon>Ecdysozoa</taxon>
        <taxon>Nematoda</taxon>
        <taxon>Chromadorea</taxon>
        <taxon>Rhabditida</taxon>
        <taxon>Rhabditina</taxon>
        <taxon>Rhabditomorpha</taxon>
        <taxon>Rhabditoidea</taxon>
        <taxon>Rhabditidae</taxon>
        <taxon>Peloderinae</taxon>
        <taxon>Caenorhabditis</taxon>
    </lineage>
</organism>
<dbReference type="OrthoDB" id="10061327at2759"/>
<feature type="domain" description="IMD" evidence="2">
    <location>
        <begin position="8"/>
        <end position="242"/>
    </location>
</feature>
<dbReference type="GO" id="GO:0005543">
    <property type="term" value="F:phospholipid binding"/>
    <property type="evidence" value="ECO:0007669"/>
    <property type="project" value="TreeGrafter"/>
</dbReference>
<proteinExistence type="predicted"/>
<feature type="compositionally biased region" description="Low complexity" evidence="1">
    <location>
        <begin position="269"/>
        <end position="287"/>
    </location>
</feature>
<comment type="caution">
    <text evidence="3">The sequence shown here is derived from an EMBL/GenBank/DDBJ whole genome shotgun (WGS) entry which is preliminary data.</text>
</comment>